<dbReference type="Proteomes" id="UP000525078">
    <property type="component" value="Unassembled WGS sequence"/>
</dbReference>
<dbReference type="GO" id="GO:0003676">
    <property type="term" value="F:nucleic acid binding"/>
    <property type="evidence" value="ECO:0007669"/>
    <property type="project" value="InterPro"/>
</dbReference>
<evidence type="ECO:0000256" key="8">
    <source>
        <dbReference type="ARBA" id="ARBA00022737"/>
    </source>
</evidence>
<keyword evidence="12" id="KW-0472">Membrane</keyword>
<feature type="binding site" evidence="13">
    <location>
        <position position="186"/>
    </location>
    <ligand>
        <name>UDP-alpha-D-glucose</name>
        <dbReference type="ChEBI" id="CHEBI:58885"/>
    </ligand>
</feature>
<evidence type="ECO:0000256" key="7">
    <source>
        <dbReference type="ARBA" id="ARBA00022692"/>
    </source>
</evidence>
<dbReference type="EMBL" id="JAATIP010000024">
    <property type="protein sequence ID" value="KAF4391414.1"/>
    <property type="molecule type" value="Genomic_DNA"/>
</dbReference>
<accession>A0A7J6H836</accession>
<keyword evidence="11" id="KW-0496">Mitochondrion</keyword>
<dbReference type="InterPro" id="IPR012337">
    <property type="entry name" value="RNaseH-like_sf"/>
</dbReference>
<dbReference type="Pfam" id="PF03552">
    <property type="entry name" value="Cellulose_synt"/>
    <property type="match status" value="1"/>
</dbReference>
<dbReference type="InterPro" id="IPR002156">
    <property type="entry name" value="RNaseH_domain"/>
</dbReference>
<evidence type="ECO:0000256" key="3">
    <source>
        <dbReference type="ARBA" id="ARBA00006375"/>
    </source>
</evidence>
<keyword evidence="8" id="KW-0677">Repeat</keyword>
<evidence type="ECO:0000256" key="5">
    <source>
        <dbReference type="ARBA" id="ARBA00022676"/>
    </source>
</evidence>
<dbReference type="InterPro" id="IPR036397">
    <property type="entry name" value="RNaseH_sf"/>
</dbReference>
<keyword evidence="10" id="KW-1133">Transmembrane helix</keyword>
<organism evidence="15 16">
    <name type="scientific">Cannabis sativa</name>
    <name type="common">Hemp</name>
    <name type="synonym">Marijuana</name>
    <dbReference type="NCBI Taxonomy" id="3483"/>
    <lineage>
        <taxon>Eukaryota</taxon>
        <taxon>Viridiplantae</taxon>
        <taxon>Streptophyta</taxon>
        <taxon>Embryophyta</taxon>
        <taxon>Tracheophyta</taxon>
        <taxon>Spermatophyta</taxon>
        <taxon>Magnoliopsida</taxon>
        <taxon>eudicotyledons</taxon>
        <taxon>Gunneridae</taxon>
        <taxon>Pentapetalae</taxon>
        <taxon>rosids</taxon>
        <taxon>fabids</taxon>
        <taxon>Rosales</taxon>
        <taxon>Cannabaceae</taxon>
        <taxon>Cannabis</taxon>
    </lineage>
</organism>
<dbReference type="InterPro" id="IPR018108">
    <property type="entry name" value="MCP_transmembrane"/>
</dbReference>
<evidence type="ECO:0000256" key="9">
    <source>
        <dbReference type="ARBA" id="ARBA00022792"/>
    </source>
</evidence>
<keyword evidence="5" id="KW-0328">Glycosyltransferase</keyword>
<feature type="binding site" evidence="13">
    <location>
        <position position="193"/>
    </location>
    <ligand>
        <name>UDP-alpha-D-glucose</name>
        <dbReference type="ChEBI" id="CHEBI:58885"/>
    </ligand>
</feature>
<dbReference type="Pfam" id="PF00153">
    <property type="entry name" value="Mito_carr"/>
    <property type="match status" value="1"/>
</dbReference>
<dbReference type="GO" id="GO:0012505">
    <property type="term" value="C:endomembrane system"/>
    <property type="evidence" value="ECO:0007669"/>
    <property type="project" value="UniProtKB-SubCell"/>
</dbReference>
<dbReference type="GO" id="GO:0016760">
    <property type="term" value="F:cellulose synthase (UDP-forming) activity"/>
    <property type="evidence" value="ECO:0007669"/>
    <property type="project" value="InterPro"/>
</dbReference>
<dbReference type="InterPro" id="IPR044730">
    <property type="entry name" value="RNase_H-like_dom_plant"/>
</dbReference>
<dbReference type="PANTHER" id="PTHR45760:SF2">
    <property type="entry name" value="FI19922P1-RELATED"/>
    <property type="match status" value="1"/>
</dbReference>
<evidence type="ECO:0000256" key="11">
    <source>
        <dbReference type="ARBA" id="ARBA00023128"/>
    </source>
</evidence>
<evidence type="ECO:0000256" key="4">
    <source>
        <dbReference type="ARBA" id="ARBA00022448"/>
    </source>
</evidence>
<protein>
    <recommendedName>
        <fullName evidence="14">RNase H type-1 domain-containing protein</fullName>
    </recommendedName>
</protein>
<evidence type="ECO:0000313" key="15">
    <source>
        <dbReference type="EMBL" id="KAF4391414.1"/>
    </source>
</evidence>
<dbReference type="GO" id="GO:0030244">
    <property type="term" value="P:cellulose biosynthetic process"/>
    <property type="evidence" value="ECO:0007669"/>
    <property type="project" value="InterPro"/>
</dbReference>
<name>A0A7J6H836_CANSA</name>
<dbReference type="GO" id="GO:0005743">
    <property type="term" value="C:mitochondrial inner membrane"/>
    <property type="evidence" value="ECO:0007669"/>
    <property type="project" value="UniProtKB-SubCell"/>
</dbReference>
<keyword evidence="7" id="KW-0812">Transmembrane</keyword>
<comment type="similarity">
    <text evidence="3">Belongs to the mitochondrial carrier (TC 2.A.29) family.</text>
</comment>
<feature type="binding site" evidence="13">
    <location>
        <position position="192"/>
    </location>
    <ligand>
        <name>UDP-alpha-D-glucose</name>
        <dbReference type="ChEBI" id="CHEBI:58885"/>
    </ligand>
</feature>
<dbReference type="Pfam" id="PF13456">
    <property type="entry name" value="RVT_3"/>
    <property type="match status" value="1"/>
</dbReference>
<evidence type="ECO:0000256" key="1">
    <source>
        <dbReference type="ARBA" id="ARBA00004308"/>
    </source>
</evidence>
<feature type="domain" description="RNase H type-1" evidence="14">
    <location>
        <begin position="90"/>
        <end position="170"/>
    </location>
</feature>
<reference evidence="15 16" key="1">
    <citation type="journal article" date="2020" name="bioRxiv">
        <title>Sequence and annotation of 42 cannabis genomes reveals extensive copy number variation in cannabinoid synthesis and pathogen resistance genes.</title>
        <authorList>
            <person name="Mckernan K.J."/>
            <person name="Helbert Y."/>
            <person name="Kane L.T."/>
            <person name="Ebling H."/>
            <person name="Zhang L."/>
            <person name="Liu B."/>
            <person name="Eaton Z."/>
            <person name="Mclaughlin S."/>
            <person name="Kingan S."/>
            <person name="Baybayan P."/>
            <person name="Concepcion G."/>
            <person name="Jordan M."/>
            <person name="Riva A."/>
            <person name="Barbazuk W."/>
            <person name="Harkins T."/>
        </authorList>
    </citation>
    <scope>NUCLEOTIDE SEQUENCE [LARGE SCALE GENOMIC DNA]</scope>
    <source>
        <strain evidence="16">cv. Jamaican Lion 4</strain>
        <tissue evidence="15">Leaf</tissue>
    </source>
</reference>
<dbReference type="Gene3D" id="1.50.40.10">
    <property type="entry name" value="Mitochondrial carrier domain"/>
    <property type="match status" value="1"/>
</dbReference>
<evidence type="ECO:0000256" key="10">
    <source>
        <dbReference type="ARBA" id="ARBA00022989"/>
    </source>
</evidence>
<dbReference type="AlphaFoldDB" id="A0A7J6H836"/>
<keyword evidence="4" id="KW-0813">Transport</keyword>
<keyword evidence="9" id="KW-0999">Mitochondrion inner membrane</keyword>
<evidence type="ECO:0000256" key="2">
    <source>
        <dbReference type="ARBA" id="ARBA00004448"/>
    </source>
</evidence>
<proteinExistence type="inferred from homology"/>
<dbReference type="GO" id="GO:0004523">
    <property type="term" value="F:RNA-DNA hybrid ribonuclease activity"/>
    <property type="evidence" value="ECO:0007669"/>
    <property type="project" value="InterPro"/>
</dbReference>
<evidence type="ECO:0000259" key="14">
    <source>
        <dbReference type="Pfam" id="PF13456"/>
    </source>
</evidence>
<evidence type="ECO:0000313" key="16">
    <source>
        <dbReference type="Proteomes" id="UP000525078"/>
    </source>
</evidence>
<comment type="caution">
    <text evidence="15">The sequence shown here is derived from an EMBL/GenBank/DDBJ whole genome shotgun (WGS) entry which is preliminary data.</text>
</comment>
<sequence length="331" mass="37112">MIHFIGLSWLIWQRRNKLLFQHKAQEIHIWVRWAHEQLDEFFGEVQSSRQDMTAKVKQKWHPPPRDYVIINTDASIIQDKMGSGLSILFVNLAEAAAIRLGVLLAHRLSVPKAIVSTDCLGVVNGLKSVSPPFSDWGMLGREILPLQQHFLSLKFTYVPRDCNAVANTLAIWSQPNRLAPVDVFVSSVDPLKEPPIITANTVLSILAADYPVDKLCAYVSDDGASMLLFDSLMFNIYEGFSRLWRGTNAGLALAVPTVGIYLPCYDIFRNWLEVLSIQNAPIMTPYVPLVAGSLARSLACATCYPIELARTRMQSEVKDHSHKTTVFSSFK</sequence>
<evidence type="ECO:0000256" key="13">
    <source>
        <dbReference type="PIRSR" id="PIRSR605150-2"/>
    </source>
</evidence>
<dbReference type="PANTHER" id="PTHR45760">
    <property type="entry name" value="FI19922P1-RELATED"/>
    <property type="match status" value="1"/>
</dbReference>
<dbReference type="InterPro" id="IPR023395">
    <property type="entry name" value="MCP_dom_sf"/>
</dbReference>
<dbReference type="InterPro" id="IPR045315">
    <property type="entry name" value="Mtm1-like"/>
</dbReference>
<dbReference type="InterPro" id="IPR005150">
    <property type="entry name" value="Cellulose_synth"/>
</dbReference>
<dbReference type="GO" id="GO:1990542">
    <property type="term" value="P:mitochondrial transmembrane transport"/>
    <property type="evidence" value="ECO:0007669"/>
    <property type="project" value="InterPro"/>
</dbReference>
<feature type="binding site" evidence="13">
    <location>
        <position position="222"/>
    </location>
    <ligand>
        <name>UDP-alpha-D-glucose</name>
        <dbReference type="ChEBI" id="CHEBI:58885"/>
    </ligand>
</feature>
<gene>
    <name evidence="15" type="ORF">F8388_008025</name>
</gene>
<dbReference type="Gene3D" id="3.30.420.10">
    <property type="entry name" value="Ribonuclease H-like superfamily/Ribonuclease H"/>
    <property type="match status" value="1"/>
</dbReference>
<evidence type="ECO:0000256" key="12">
    <source>
        <dbReference type="ARBA" id="ARBA00023136"/>
    </source>
</evidence>
<evidence type="ECO:0000256" key="6">
    <source>
        <dbReference type="ARBA" id="ARBA00022679"/>
    </source>
</evidence>
<comment type="subcellular location">
    <subcellularLocation>
        <location evidence="1">Endomembrane system</location>
    </subcellularLocation>
    <subcellularLocation>
        <location evidence="2">Mitochondrion inner membrane</location>
        <topology evidence="2">Multi-pass membrane protein</topology>
    </subcellularLocation>
</comment>
<dbReference type="CDD" id="cd06222">
    <property type="entry name" value="RNase_H_like"/>
    <property type="match status" value="1"/>
</dbReference>
<dbReference type="SUPFAM" id="SSF53098">
    <property type="entry name" value="Ribonuclease H-like"/>
    <property type="match status" value="1"/>
</dbReference>
<dbReference type="SUPFAM" id="SSF103506">
    <property type="entry name" value="Mitochondrial carrier"/>
    <property type="match status" value="1"/>
</dbReference>
<keyword evidence="6" id="KW-0808">Transferase</keyword>